<accession>A0A8E0RY56</accession>
<evidence type="ECO:0000313" key="1">
    <source>
        <dbReference type="EMBL" id="KAA0195205.1"/>
    </source>
</evidence>
<organism evidence="1 2">
    <name type="scientific">Fasciolopsis buskii</name>
    <dbReference type="NCBI Taxonomy" id="27845"/>
    <lineage>
        <taxon>Eukaryota</taxon>
        <taxon>Metazoa</taxon>
        <taxon>Spiralia</taxon>
        <taxon>Lophotrochozoa</taxon>
        <taxon>Platyhelminthes</taxon>
        <taxon>Trematoda</taxon>
        <taxon>Digenea</taxon>
        <taxon>Plagiorchiida</taxon>
        <taxon>Echinostomata</taxon>
        <taxon>Echinostomatoidea</taxon>
        <taxon>Fasciolidae</taxon>
        <taxon>Fasciolopsis</taxon>
    </lineage>
</organism>
<name>A0A8E0RY56_9TREM</name>
<dbReference type="EMBL" id="LUCM01003869">
    <property type="protein sequence ID" value="KAA0195205.1"/>
    <property type="molecule type" value="Genomic_DNA"/>
</dbReference>
<dbReference type="Pfam" id="PF20180">
    <property type="entry name" value="UQCC2_CBP6"/>
    <property type="match status" value="1"/>
</dbReference>
<sequence length="157" mass="18061">MVRNLVLCLLRGHVFDRLNYSSTADNKLHTFQAILDQWPADTCGRKMTFSSVIAKRLQQAVICPSSQALLDQAEYDSLLRILSNHHRDKYKLPTGLGRGALDSNAPQIAATGADLLECRRILFNQEEYLKRIPKRSRFWTVFKRLLRFDSLRPKSTL</sequence>
<gene>
    <name evidence="1" type="ORF">FBUS_06469</name>
</gene>
<evidence type="ECO:0008006" key="3">
    <source>
        <dbReference type="Google" id="ProtNLM"/>
    </source>
</evidence>
<evidence type="ECO:0000313" key="2">
    <source>
        <dbReference type="Proteomes" id="UP000728185"/>
    </source>
</evidence>
<proteinExistence type="predicted"/>
<protein>
    <recommendedName>
        <fullName evidence="3">Ubiquinol-cytochrome-c reductase complex assembly factor 2</fullName>
    </recommendedName>
</protein>
<comment type="caution">
    <text evidence="1">The sequence shown here is derived from an EMBL/GenBank/DDBJ whole genome shotgun (WGS) entry which is preliminary data.</text>
</comment>
<dbReference type="Proteomes" id="UP000728185">
    <property type="component" value="Unassembled WGS sequence"/>
</dbReference>
<dbReference type="OrthoDB" id="6265275at2759"/>
<keyword evidence="2" id="KW-1185">Reference proteome</keyword>
<reference evidence="1" key="1">
    <citation type="submission" date="2019-05" db="EMBL/GenBank/DDBJ databases">
        <title>Annotation for the trematode Fasciolopsis buski.</title>
        <authorList>
            <person name="Choi Y.-J."/>
        </authorList>
    </citation>
    <scope>NUCLEOTIDE SEQUENCE</scope>
    <source>
        <strain evidence="1">HT</strain>
        <tissue evidence="1">Whole worm</tissue>
    </source>
</reference>
<dbReference type="AlphaFoldDB" id="A0A8E0RY56"/>